<feature type="non-terminal residue" evidence="2">
    <location>
        <position position="87"/>
    </location>
</feature>
<organism evidence="2 3">
    <name type="scientific">Prorocentrum cordatum</name>
    <dbReference type="NCBI Taxonomy" id="2364126"/>
    <lineage>
        <taxon>Eukaryota</taxon>
        <taxon>Sar</taxon>
        <taxon>Alveolata</taxon>
        <taxon>Dinophyceae</taxon>
        <taxon>Prorocentrales</taxon>
        <taxon>Prorocentraceae</taxon>
        <taxon>Prorocentrum</taxon>
    </lineage>
</organism>
<evidence type="ECO:0000256" key="1">
    <source>
        <dbReference type="SAM" id="MobiDB-lite"/>
    </source>
</evidence>
<reference evidence="2" key="1">
    <citation type="submission" date="2023-10" db="EMBL/GenBank/DDBJ databases">
        <authorList>
            <person name="Chen Y."/>
            <person name="Shah S."/>
            <person name="Dougan E. K."/>
            <person name="Thang M."/>
            <person name="Chan C."/>
        </authorList>
    </citation>
    <scope>NUCLEOTIDE SEQUENCE [LARGE SCALE GENOMIC DNA]</scope>
</reference>
<feature type="non-terminal residue" evidence="2">
    <location>
        <position position="1"/>
    </location>
</feature>
<dbReference type="Proteomes" id="UP001189429">
    <property type="component" value="Unassembled WGS sequence"/>
</dbReference>
<feature type="region of interest" description="Disordered" evidence="1">
    <location>
        <begin position="1"/>
        <end position="34"/>
    </location>
</feature>
<name>A0ABN9PIS4_9DINO</name>
<evidence type="ECO:0000313" key="3">
    <source>
        <dbReference type="Proteomes" id="UP001189429"/>
    </source>
</evidence>
<evidence type="ECO:0000313" key="2">
    <source>
        <dbReference type="EMBL" id="CAK0791332.1"/>
    </source>
</evidence>
<dbReference type="EMBL" id="CAUYUJ010000563">
    <property type="protein sequence ID" value="CAK0791332.1"/>
    <property type="molecule type" value="Genomic_DNA"/>
</dbReference>
<keyword evidence="3" id="KW-1185">Reference proteome</keyword>
<comment type="caution">
    <text evidence="2">The sequence shown here is derived from an EMBL/GenBank/DDBJ whole genome shotgun (WGS) entry which is preliminary data.</text>
</comment>
<gene>
    <name evidence="2" type="ORF">PCOR1329_LOCUS2264</name>
</gene>
<sequence>AMLPATARGEAVPCEGGDAPNGQVAAGDQGRRPLQRAWQCRPRWRCGRPRLGAGVGGRRAAAGAAAAPGGWRGAQRGAGRARARLCM</sequence>
<accession>A0ABN9PIS4</accession>
<protein>
    <submittedName>
        <fullName evidence="2">Uncharacterized protein</fullName>
    </submittedName>
</protein>
<proteinExistence type="predicted"/>